<dbReference type="Pfam" id="PF02690">
    <property type="entry name" value="Na_Pi_cotrans"/>
    <property type="match status" value="2"/>
</dbReference>
<dbReference type="InterPro" id="IPR038078">
    <property type="entry name" value="PhoU-like_sf"/>
</dbReference>
<dbReference type="PANTHER" id="PTHR10010:SF46">
    <property type="entry name" value="SODIUM-DEPENDENT PHOSPHATE TRANSPORT PROTEIN 2B"/>
    <property type="match status" value="1"/>
</dbReference>
<organism evidence="8 9">
    <name type="scientific">Streptococcus parasanguinis FW213</name>
    <dbReference type="NCBI Taxonomy" id="1114965"/>
    <lineage>
        <taxon>Bacteria</taxon>
        <taxon>Bacillati</taxon>
        <taxon>Bacillota</taxon>
        <taxon>Bacilli</taxon>
        <taxon>Lactobacillales</taxon>
        <taxon>Streptococcaceae</taxon>
        <taxon>Streptococcus</taxon>
    </lineage>
</organism>
<dbReference type="Gene3D" id="1.20.58.220">
    <property type="entry name" value="Phosphate transport system protein phou homolog 2, domain 2"/>
    <property type="match status" value="1"/>
</dbReference>
<name>I1ZJJ1_STRPA</name>
<dbReference type="InterPro" id="IPR003841">
    <property type="entry name" value="Na/Pi_transpt"/>
</dbReference>
<keyword evidence="4 6" id="KW-1133">Transmembrane helix</keyword>
<evidence type="ECO:0000256" key="2">
    <source>
        <dbReference type="ARBA" id="ARBA00022475"/>
    </source>
</evidence>
<feature type="transmembrane region" description="Helical" evidence="6">
    <location>
        <begin position="162"/>
        <end position="180"/>
    </location>
</feature>
<accession>I1ZJJ1</accession>
<dbReference type="GO" id="GO:0005886">
    <property type="term" value="C:plasma membrane"/>
    <property type="evidence" value="ECO:0007669"/>
    <property type="project" value="UniProtKB-SubCell"/>
</dbReference>
<dbReference type="PANTHER" id="PTHR10010">
    <property type="entry name" value="SOLUTE CARRIER FAMILY 34 SODIUM PHOSPHATE , MEMBER 2-RELATED"/>
    <property type="match status" value="1"/>
</dbReference>
<dbReference type="GO" id="GO:0005436">
    <property type="term" value="F:sodium:phosphate symporter activity"/>
    <property type="evidence" value="ECO:0007669"/>
    <property type="project" value="InterPro"/>
</dbReference>
<dbReference type="STRING" id="1114965.Spaf_0190"/>
<keyword evidence="2" id="KW-1003">Cell membrane</keyword>
<dbReference type="EMBL" id="CP003122">
    <property type="protein sequence ID" value="AFJ25215.1"/>
    <property type="molecule type" value="Genomic_DNA"/>
</dbReference>
<dbReference type="PaxDb" id="1114965-Spaf_0190"/>
<evidence type="ECO:0000313" key="9">
    <source>
        <dbReference type="Proteomes" id="UP000002865"/>
    </source>
</evidence>
<gene>
    <name evidence="8" type="ORF">Spaf_0190</name>
</gene>
<evidence type="ECO:0000256" key="1">
    <source>
        <dbReference type="ARBA" id="ARBA00004651"/>
    </source>
</evidence>
<dbReference type="HOGENOM" id="CLU_025623_0_1_9"/>
<reference evidence="8 9" key="1">
    <citation type="journal article" date="2012" name="PLoS ONE">
        <title>Complete Genome and Transcriptomes of Streptococcus parasanguinis FW213: Phylogenic Relations and Potential Virulence Mechanisms.</title>
        <authorList>
            <person name="Geng J."/>
            <person name="Chiu C.H."/>
            <person name="Tang P."/>
            <person name="Chen Y."/>
            <person name="Shieh H.R."/>
            <person name="Hu S."/>
            <person name="Chen Y.Y."/>
        </authorList>
    </citation>
    <scope>NUCLEOTIDE SEQUENCE [LARGE SCALE GENOMIC DNA]</scope>
    <source>
        <strain evidence="8 9">FW213</strain>
    </source>
</reference>
<proteinExistence type="predicted"/>
<dbReference type="eggNOG" id="COG1283">
    <property type="taxonomic scope" value="Bacteria"/>
</dbReference>
<keyword evidence="5 6" id="KW-0472">Membrane</keyword>
<dbReference type="InterPro" id="IPR004633">
    <property type="entry name" value="NaPi_cotrn-rel/YqeW-like"/>
</dbReference>
<feature type="transmembrane region" description="Helical" evidence="6">
    <location>
        <begin position="272"/>
        <end position="293"/>
    </location>
</feature>
<dbReference type="SUPFAM" id="SSF109755">
    <property type="entry name" value="PhoU-like"/>
    <property type="match status" value="1"/>
</dbReference>
<feature type="transmembrane region" description="Helical" evidence="6">
    <location>
        <begin position="201"/>
        <end position="227"/>
    </location>
</feature>
<feature type="transmembrane region" description="Helical" evidence="6">
    <location>
        <begin position="127"/>
        <end position="150"/>
    </location>
</feature>
<feature type="transmembrane region" description="Helical" evidence="6">
    <location>
        <begin position="93"/>
        <end position="115"/>
    </location>
</feature>
<evidence type="ECO:0000259" key="7">
    <source>
        <dbReference type="Pfam" id="PF01895"/>
    </source>
</evidence>
<protein>
    <recommendedName>
        <fullName evidence="7">PhoU domain-containing protein</fullName>
    </recommendedName>
</protein>
<sequence length="567" mass="62293">MCDQGISFTIGEEFYFDLKFGGMIMSINWQEILFNFLGGLGLFLYSIKTMGEGLQQAAGDRLRYYIDKYTSNPFLGVLVGIVVTALIQSSTGVTVITVGLVSAGLLTLRQAIGIIMGANIGTTVTSFIIGFKLGTYALPIMFLGTVLLFFTKNRMANNIGRILFGVGGIFYALNLISAGMSPLKELPEFSQYMITLGRNPILGVLAGAIITVLIQASSATIGILQGLYSGGFLDLRGSLPILFGDNIGTTLTVIIAAMGANISAKRVAATHVLFNLIGTILCLILLTPFTAMIEYFQGLLHLSPEMTIAFSHGAFNVTNTIIQFPFIGALAYFVTKLIPGEDEVVKYEPLYLDENLITQAPSIALGNAKKELLHLGGYADKAFNLSYDYIVHQNEKTAEKGHKTEEAINTIDDDLTRYLIRLSSEALSPRESEVLTNILDSSRDLERIGDHAEALINLTDYLIRKKVVFSEAALVELEDIYNQTHQFVEDALKAVENNDVNLANQLVARHEAIEKLEKRLRKTHIRRLNQGECTPQAGVNFIDIISHYTRVADHAMNIAEKVQIEQI</sequence>
<feature type="transmembrane region" description="Helical" evidence="6">
    <location>
        <begin position="32"/>
        <end position="48"/>
    </location>
</feature>
<dbReference type="NCBIfam" id="TIGR00704">
    <property type="entry name" value="NaPi_cotrn_rel"/>
    <property type="match status" value="1"/>
</dbReference>
<keyword evidence="3 6" id="KW-0812">Transmembrane</keyword>
<feature type="domain" description="PhoU" evidence="7">
    <location>
        <begin position="479"/>
        <end position="562"/>
    </location>
</feature>
<evidence type="ECO:0000256" key="5">
    <source>
        <dbReference type="ARBA" id="ARBA00023136"/>
    </source>
</evidence>
<dbReference type="PATRIC" id="fig|1114965.3.peg.184"/>
<comment type="subcellular location">
    <subcellularLocation>
        <location evidence="1">Cell membrane</location>
        <topology evidence="1">Multi-pass membrane protein</topology>
    </subcellularLocation>
</comment>
<feature type="transmembrane region" description="Helical" evidence="6">
    <location>
        <begin position="239"/>
        <end position="260"/>
    </location>
</feature>
<dbReference type="Proteomes" id="UP000002865">
    <property type="component" value="Chromosome"/>
</dbReference>
<dbReference type="Pfam" id="PF01895">
    <property type="entry name" value="PhoU"/>
    <property type="match status" value="2"/>
</dbReference>
<dbReference type="AlphaFoldDB" id="I1ZJJ1"/>
<dbReference type="NCBIfam" id="NF037997">
    <property type="entry name" value="Na_Pi_symport"/>
    <property type="match status" value="1"/>
</dbReference>
<evidence type="ECO:0000256" key="6">
    <source>
        <dbReference type="SAM" id="Phobius"/>
    </source>
</evidence>
<dbReference type="GO" id="GO:0044341">
    <property type="term" value="P:sodium-dependent phosphate transport"/>
    <property type="evidence" value="ECO:0007669"/>
    <property type="project" value="InterPro"/>
</dbReference>
<feature type="domain" description="PhoU" evidence="7">
    <location>
        <begin position="373"/>
        <end position="454"/>
    </location>
</feature>
<dbReference type="InterPro" id="IPR026022">
    <property type="entry name" value="PhoU_dom"/>
</dbReference>
<evidence type="ECO:0000256" key="3">
    <source>
        <dbReference type="ARBA" id="ARBA00022692"/>
    </source>
</evidence>
<evidence type="ECO:0000256" key="4">
    <source>
        <dbReference type="ARBA" id="ARBA00022989"/>
    </source>
</evidence>
<dbReference type="KEGG" id="scf:Spaf_0190"/>
<evidence type="ECO:0000313" key="8">
    <source>
        <dbReference type="EMBL" id="AFJ25215.1"/>
    </source>
</evidence>